<accession>A0A1I7ZXM5</accession>
<protein>
    <submittedName>
        <fullName evidence="3">NAD(P)-binding protein</fullName>
    </submittedName>
</protein>
<keyword evidence="2" id="KW-1185">Reference proteome</keyword>
<dbReference type="InterPro" id="IPR036291">
    <property type="entry name" value="NAD(P)-bd_dom_sf"/>
</dbReference>
<dbReference type="PRINTS" id="PR00081">
    <property type="entry name" value="GDHRDH"/>
</dbReference>
<reference evidence="3" key="1">
    <citation type="submission" date="2016-11" db="UniProtKB">
        <authorList>
            <consortium name="WormBaseParasite"/>
        </authorList>
    </citation>
    <scope>IDENTIFICATION</scope>
</reference>
<dbReference type="Pfam" id="PF13561">
    <property type="entry name" value="adh_short_C2"/>
    <property type="match status" value="1"/>
</dbReference>
<dbReference type="PANTHER" id="PTHR43975:SF2">
    <property type="entry name" value="EG:BACR7A4.14 PROTEIN-RELATED"/>
    <property type="match status" value="1"/>
</dbReference>
<dbReference type="Gene3D" id="3.40.50.720">
    <property type="entry name" value="NAD(P)-binding Rossmann-like Domain"/>
    <property type="match status" value="1"/>
</dbReference>
<dbReference type="SUPFAM" id="SSF51735">
    <property type="entry name" value="NAD(P)-binding Rossmann-fold domains"/>
    <property type="match status" value="1"/>
</dbReference>
<proteinExistence type="predicted"/>
<dbReference type="InterPro" id="IPR002347">
    <property type="entry name" value="SDR_fam"/>
</dbReference>
<evidence type="ECO:0000313" key="3">
    <source>
        <dbReference type="WBParaSite" id="L893_g30772.t2"/>
    </source>
</evidence>
<sequence length="197" mass="21191">MSMPSSAYPVNNAGVVAKPGTPQDTEENLDFIFNINLKRHVGENLVIRLNKLAIPHLEKTRGNIVNVSSIAAIKPLAGVTAYSMSKISLDHYMKIEAPALAKKGIRMNNLNPGYVSTNIVSRIGGPQDFFEKRAQALVTHQIPLGRVGTCLDMAKAVSYLASDDASYVMGTTLVVDGGFVLGGPEIPGLENENEEKL</sequence>
<dbReference type="AlphaFoldDB" id="A0A1I7ZXM5"/>
<dbReference type="WBParaSite" id="L893_g30772.t2">
    <property type="protein sequence ID" value="L893_g30772.t2"/>
    <property type="gene ID" value="L893_g30772"/>
</dbReference>
<evidence type="ECO:0000313" key="2">
    <source>
        <dbReference type="Proteomes" id="UP000095287"/>
    </source>
</evidence>
<dbReference type="Proteomes" id="UP000095287">
    <property type="component" value="Unplaced"/>
</dbReference>
<name>A0A1I7ZXM5_9BILA</name>
<organism evidence="2 3">
    <name type="scientific">Steinernema glaseri</name>
    <dbReference type="NCBI Taxonomy" id="37863"/>
    <lineage>
        <taxon>Eukaryota</taxon>
        <taxon>Metazoa</taxon>
        <taxon>Ecdysozoa</taxon>
        <taxon>Nematoda</taxon>
        <taxon>Chromadorea</taxon>
        <taxon>Rhabditida</taxon>
        <taxon>Tylenchina</taxon>
        <taxon>Panagrolaimomorpha</taxon>
        <taxon>Strongyloidoidea</taxon>
        <taxon>Steinernematidae</taxon>
        <taxon>Steinernema</taxon>
    </lineage>
</organism>
<dbReference type="PANTHER" id="PTHR43975">
    <property type="entry name" value="ZGC:101858"/>
    <property type="match status" value="1"/>
</dbReference>
<evidence type="ECO:0000256" key="1">
    <source>
        <dbReference type="SAM" id="MobiDB-lite"/>
    </source>
</evidence>
<feature type="region of interest" description="Disordered" evidence="1">
    <location>
        <begin position="1"/>
        <end position="21"/>
    </location>
</feature>